<evidence type="ECO:0008006" key="3">
    <source>
        <dbReference type="Google" id="ProtNLM"/>
    </source>
</evidence>
<organism evidence="1 2">
    <name type="scientific">Filimonas zeae</name>
    <dbReference type="NCBI Taxonomy" id="1737353"/>
    <lineage>
        <taxon>Bacteria</taxon>
        <taxon>Pseudomonadati</taxon>
        <taxon>Bacteroidota</taxon>
        <taxon>Chitinophagia</taxon>
        <taxon>Chitinophagales</taxon>
        <taxon>Chitinophagaceae</taxon>
        <taxon>Filimonas</taxon>
    </lineage>
</organism>
<sequence>MYKHTIKYIAGICLILVTGLACEKRVHGYLSDNIFYQVNPFEVQQGVTTVSGSLVLNGSSAPLHVELAALRDAHGNNADSILRTPRSIKTFKGTLNYTDSTLALFNAKLNDSLVRPFNIAEIGGRLQFTAATTYVPAGSYNMDLVVSNINGEKFLKNACQINITPISDPYKINYRRVQLWDAGKTAPVTTWDNDVNSAIEVQYVSGTAQAAIVYKFVDKNGKVFNPKQGEVKPWGGTVPHLNNWAPYYPEIATDSTLVQQLPYSGLPFPYYATVKLENGGTFTDGGGSCRLDYQILNSTEANPVKSMTSLTYGITSGTYYVTVYLKNLTHR</sequence>
<name>A0A917ING6_9BACT</name>
<reference evidence="1" key="2">
    <citation type="submission" date="2020-09" db="EMBL/GenBank/DDBJ databases">
        <authorList>
            <person name="Sun Q."/>
            <person name="Zhou Y."/>
        </authorList>
    </citation>
    <scope>NUCLEOTIDE SEQUENCE</scope>
    <source>
        <strain evidence="1">CGMCC 1.15290</strain>
    </source>
</reference>
<keyword evidence="2" id="KW-1185">Reference proteome</keyword>
<reference evidence="1" key="1">
    <citation type="journal article" date="2014" name="Int. J. Syst. Evol. Microbiol.">
        <title>Complete genome sequence of Corynebacterium casei LMG S-19264T (=DSM 44701T), isolated from a smear-ripened cheese.</title>
        <authorList>
            <consortium name="US DOE Joint Genome Institute (JGI-PGF)"/>
            <person name="Walter F."/>
            <person name="Albersmeier A."/>
            <person name="Kalinowski J."/>
            <person name="Ruckert C."/>
        </authorList>
    </citation>
    <scope>NUCLEOTIDE SEQUENCE</scope>
    <source>
        <strain evidence="1">CGMCC 1.15290</strain>
    </source>
</reference>
<dbReference type="PROSITE" id="PS51257">
    <property type="entry name" value="PROKAR_LIPOPROTEIN"/>
    <property type="match status" value="1"/>
</dbReference>
<dbReference type="RefSeq" id="WP_188950534.1">
    <property type="nucleotide sequence ID" value="NZ_BMIB01000001.1"/>
</dbReference>
<gene>
    <name evidence="1" type="ORF">GCM10011379_06470</name>
</gene>
<evidence type="ECO:0000313" key="1">
    <source>
        <dbReference type="EMBL" id="GGH59563.1"/>
    </source>
</evidence>
<dbReference type="Proteomes" id="UP000627292">
    <property type="component" value="Unassembled WGS sequence"/>
</dbReference>
<comment type="caution">
    <text evidence="1">The sequence shown here is derived from an EMBL/GenBank/DDBJ whole genome shotgun (WGS) entry which is preliminary data.</text>
</comment>
<protein>
    <recommendedName>
        <fullName evidence="3">DUF5007 domain-containing protein</fullName>
    </recommendedName>
</protein>
<dbReference type="EMBL" id="BMIB01000001">
    <property type="protein sequence ID" value="GGH59563.1"/>
    <property type="molecule type" value="Genomic_DNA"/>
</dbReference>
<proteinExistence type="predicted"/>
<dbReference type="AlphaFoldDB" id="A0A917ING6"/>
<evidence type="ECO:0000313" key="2">
    <source>
        <dbReference type="Proteomes" id="UP000627292"/>
    </source>
</evidence>
<accession>A0A917ING6</accession>